<comment type="caution">
    <text evidence="1">The sequence shown here is derived from an EMBL/GenBank/DDBJ whole genome shotgun (WGS) entry which is preliminary data.</text>
</comment>
<evidence type="ECO:0000313" key="2">
    <source>
        <dbReference type="Proteomes" id="UP001060215"/>
    </source>
</evidence>
<sequence>MVCGVYICSICIKQSNTHTKTEFLSIEVTERPYPDYDIDKSQIPYLHYPKPETFSRAECACNPVRFFAIVSMQRSGTGWFETLLNSHMNCFKESLLGLIRICKGLSDDDLRESAYEILLASMIFSGLEIHAIEDKRKEKSSKFLSGLKSRRDRKCLQSQLPGKHSELTDTIRVQMQVNYIVLFFFNISSILPFFICCDLFVVVIGLQRSLDAY</sequence>
<accession>A0ACC0IW69</accession>
<dbReference type="EMBL" id="CM045758">
    <property type="protein sequence ID" value="KAI8029662.1"/>
    <property type="molecule type" value="Genomic_DNA"/>
</dbReference>
<dbReference type="Proteomes" id="UP001060215">
    <property type="component" value="Chromosome 1"/>
</dbReference>
<gene>
    <name evidence="1" type="ORF">LOK49_LG01G04023</name>
</gene>
<evidence type="ECO:0000313" key="1">
    <source>
        <dbReference type="EMBL" id="KAI8029662.1"/>
    </source>
</evidence>
<organism evidence="1 2">
    <name type="scientific">Camellia lanceoleosa</name>
    <dbReference type="NCBI Taxonomy" id="1840588"/>
    <lineage>
        <taxon>Eukaryota</taxon>
        <taxon>Viridiplantae</taxon>
        <taxon>Streptophyta</taxon>
        <taxon>Embryophyta</taxon>
        <taxon>Tracheophyta</taxon>
        <taxon>Spermatophyta</taxon>
        <taxon>Magnoliopsida</taxon>
        <taxon>eudicotyledons</taxon>
        <taxon>Gunneridae</taxon>
        <taxon>Pentapetalae</taxon>
        <taxon>asterids</taxon>
        <taxon>Ericales</taxon>
        <taxon>Theaceae</taxon>
        <taxon>Camellia</taxon>
    </lineage>
</organism>
<keyword evidence="2" id="KW-1185">Reference proteome</keyword>
<protein>
    <submittedName>
        <fullName evidence="1">Uncharacterized protein</fullName>
    </submittedName>
</protein>
<name>A0ACC0IW69_9ERIC</name>
<proteinExistence type="predicted"/>
<reference evidence="1 2" key="1">
    <citation type="journal article" date="2022" name="Plant J.">
        <title>Chromosome-level genome of Camellia lanceoleosa provides a valuable resource for understanding genome evolution and self-incompatibility.</title>
        <authorList>
            <person name="Gong W."/>
            <person name="Xiao S."/>
            <person name="Wang L."/>
            <person name="Liao Z."/>
            <person name="Chang Y."/>
            <person name="Mo W."/>
            <person name="Hu G."/>
            <person name="Li W."/>
            <person name="Zhao G."/>
            <person name="Zhu H."/>
            <person name="Hu X."/>
            <person name="Ji K."/>
            <person name="Xiang X."/>
            <person name="Song Q."/>
            <person name="Yuan D."/>
            <person name="Jin S."/>
            <person name="Zhang L."/>
        </authorList>
    </citation>
    <scope>NUCLEOTIDE SEQUENCE [LARGE SCALE GENOMIC DNA]</scope>
    <source>
        <strain evidence="1">SQ_2022a</strain>
    </source>
</reference>